<evidence type="ECO:0000256" key="2">
    <source>
        <dbReference type="ARBA" id="ARBA00008231"/>
    </source>
</evidence>
<dbReference type="Gene3D" id="1.10.3580.10">
    <property type="entry name" value="ATP12 ATPase"/>
    <property type="match status" value="1"/>
</dbReference>
<evidence type="ECO:0000256" key="3">
    <source>
        <dbReference type="ARBA" id="ARBA00022946"/>
    </source>
</evidence>
<dbReference type="InterPro" id="IPR042272">
    <property type="entry name" value="ATP12_ATP_synth-F1-assembly_N"/>
</dbReference>
<evidence type="ECO:0000313" key="8">
    <source>
        <dbReference type="Proteomes" id="UP000297716"/>
    </source>
</evidence>
<gene>
    <name evidence="7" type="ORF">E0Z10_g8207</name>
</gene>
<comment type="similarity">
    <text evidence="2">Belongs to the ATP12 family.</text>
</comment>
<name>A0A4Z0YMB6_9PEZI</name>
<evidence type="ECO:0000313" key="7">
    <source>
        <dbReference type="EMBL" id="TGJ80571.1"/>
    </source>
</evidence>
<sequence length="406" mass="44422">MKPPTRVALRLASCQSGLSPGQYSSLLAGRRIHSTPTSPATVSPIHGTGPPPQPPRPAADSASARLERRKKHAALLEKAQEIRALNRPSAPTTAKDGEDKKSAPASPLARRRFWKHVHVREVDGALEVHLDTRPLRRPTNKEVVRVPATKPLLAAALAIEWDLLVSAQQSTKQHLIPLTSLVCRALDIADNDAGKDVGVEKKGDEKEERGVNESLRTGITRMLMRYLDTDSLLCWDPPPRHGHDSPDAGGNTLRELQKRAAEEVIAFLSTRVWPGVEIEPVLNGESLMPRSQKPETRQIIEGWITGLSPWELAGLERAVLAGKGILGAVRLLVEWSEGFVGVRELSGTSEQRPFGVEEAAKIASIEVDWQIGNWGEVEDTHDVEKEDLRRQLGSVILLVSGTGNNK</sequence>
<comment type="subcellular location">
    <subcellularLocation>
        <location evidence="1">Mitochondrion</location>
    </subcellularLocation>
</comment>
<dbReference type="InterPro" id="IPR011419">
    <property type="entry name" value="ATP12_ATP_synth-F1-assembly"/>
</dbReference>
<dbReference type="InterPro" id="IPR023335">
    <property type="entry name" value="ATP12_ortho_dom_sf"/>
</dbReference>
<keyword evidence="8" id="KW-1185">Reference proteome</keyword>
<dbReference type="AlphaFoldDB" id="A0A4Z0YMB6"/>
<evidence type="ECO:0000256" key="4">
    <source>
        <dbReference type="ARBA" id="ARBA00023128"/>
    </source>
</evidence>
<dbReference type="EMBL" id="SKBN01000214">
    <property type="protein sequence ID" value="TGJ80571.1"/>
    <property type="molecule type" value="Genomic_DNA"/>
</dbReference>
<dbReference type="Pfam" id="PF07542">
    <property type="entry name" value="ATP12"/>
    <property type="match status" value="1"/>
</dbReference>
<evidence type="ECO:0000256" key="5">
    <source>
        <dbReference type="ARBA" id="ARBA00023186"/>
    </source>
</evidence>
<proteinExistence type="inferred from homology"/>
<dbReference type="GO" id="GO:0033615">
    <property type="term" value="P:mitochondrial proton-transporting ATP synthase complex assembly"/>
    <property type="evidence" value="ECO:0007669"/>
    <property type="project" value="TreeGrafter"/>
</dbReference>
<evidence type="ECO:0000256" key="6">
    <source>
        <dbReference type="SAM" id="MobiDB-lite"/>
    </source>
</evidence>
<dbReference type="STRING" id="37992.A0A4Z0YMB6"/>
<organism evidence="7 8">
    <name type="scientific">Xylaria hypoxylon</name>
    <dbReference type="NCBI Taxonomy" id="37992"/>
    <lineage>
        <taxon>Eukaryota</taxon>
        <taxon>Fungi</taxon>
        <taxon>Dikarya</taxon>
        <taxon>Ascomycota</taxon>
        <taxon>Pezizomycotina</taxon>
        <taxon>Sordariomycetes</taxon>
        <taxon>Xylariomycetidae</taxon>
        <taxon>Xylariales</taxon>
        <taxon>Xylariaceae</taxon>
        <taxon>Xylaria</taxon>
    </lineage>
</organism>
<evidence type="ECO:0008006" key="9">
    <source>
        <dbReference type="Google" id="ProtNLM"/>
    </source>
</evidence>
<dbReference type="PANTHER" id="PTHR21013">
    <property type="entry name" value="ATP SYNTHASE MITOCHONDRIAL F1 COMPLEX ASSEMBLY FACTOR 2/ATP12 PROTEIN, MITOCHONDRIAL PRECURSOR"/>
    <property type="match status" value="1"/>
</dbReference>
<feature type="region of interest" description="Disordered" evidence="6">
    <location>
        <begin position="16"/>
        <end position="107"/>
    </location>
</feature>
<reference evidence="7 8" key="1">
    <citation type="submission" date="2019-03" db="EMBL/GenBank/DDBJ databases">
        <title>Draft genome sequence of Xylaria hypoxylon DSM 108379, a ubiquitous saprotrophic-parasitic fungi on hardwood.</title>
        <authorList>
            <person name="Buettner E."/>
            <person name="Leonhardt S."/>
            <person name="Gebauer A.M."/>
            <person name="Liers C."/>
            <person name="Hofrichter M."/>
            <person name="Kellner H."/>
        </authorList>
    </citation>
    <scope>NUCLEOTIDE SEQUENCE [LARGE SCALE GENOMIC DNA]</scope>
    <source>
        <strain evidence="7 8">DSM 108379</strain>
    </source>
</reference>
<dbReference type="Gene3D" id="3.30.2180.10">
    <property type="entry name" value="ATP12-like"/>
    <property type="match status" value="1"/>
</dbReference>
<keyword evidence="4" id="KW-0496">Mitochondrion</keyword>
<protein>
    <recommendedName>
        <fullName evidence="9">ATP12 chaperone protein</fullName>
    </recommendedName>
</protein>
<accession>A0A4Z0YMB6</accession>
<dbReference type="Proteomes" id="UP000297716">
    <property type="component" value="Unassembled WGS sequence"/>
</dbReference>
<dbReference type="SUPFAM" id="SSF160909">
    <property type="entry name" value="ATP12-like"/>
    <property type="match status" value="1"/>
</dbReference>
<keyword evidence="5" id="KW-0143">Chaperone</keyword>
<dbReference type="PANTHER" id="PTHR21013:SF10">
    <property type="entry name" value="ATP SYNTHASE MITOCHONDRIAL F1 COMPLEX ASSEMBLY FACTOR 2"/>
    <property type="match status" value="1"/>
</dbReference>
<comment type="caution">
    <text evidence="7">The sequence shown here is derived from an EMBL/GenBank/DDBJ whole genome shotgun (WGS) entry which is preliminary data.</text>
</comment>
<keyword evidence="3" id="KW-0809">Transit peptide</keyword>
<dbReference type="OrthoDB" id="5322896at2759"/>
<evidence type="ECO:0000256" key="1">
    <source>
        <dbReference type="ARBA" id="ARBA00004173"/>
    </source>
</evidence>
<dbReference type="GO" id="GO:0005739">
    <property type="term" value="C:mitochondrion"/>
    <property type="evidence" value="ECO:0007669"/>
    <property type="project" value="UniProtKB-SubCell"/>
</dbReference>
<feature type="compositionally biased region" description="Polar residues" evidence="6">
    <location>
        <begin position="16"/>
        <end position="25"/>
    </location>
</feature>